<dbReference type="Pfam" id="PF00589">
    <property type="entry name" value="Phage_integrase"/>
    <property type="match status" value="1"/>
</dbReference>
<comment type="caution">
    <text evidence="3">The sequence shown here is derived from an EMBL/GenBank/DDBJ whole genome shotgun (WGS) entry which is preliminary data.</text>
</comment>
<dbReference type="Gene3D" id="1.10.443.10">
    <property type="entry name" value="Intergrase catalytic core"/>
    <property type="match status" value="1"/>
</dbReference>
<proteinExistence type="predicted"/>
<reference evidence="3 4" key="1">
    <citation type="submission" date="2024-09" db="EMBL/GenBank/DDBJ databases">
        <title>Laminarin stimulates single cell rates of sulfate reduction while oxygen inhibits transcriptomic activity in coastal marine sediment.</title>
        <authorList>
            <person name="Lindsay M."/>
            <person name="Orcutt B."/>
            <person name="Emerson D."/>
            <person name="Stepanauskas R."/>
            <person name="D'Angelo T."/>
        </authorList>
    </citation>
    <scope>NUCLEOTIDE SEQUENCE [LARGE SCALE GENOMIC DNA]</scope>
    <source>
        <strain evidence="3">SAG AM-311-K15</strain>
    </source>
</reference>
<name>A0ABV6YW31_UNCC1</name>
<organism evidence="3 4">
    <name type="scientific">candidate division CSSED10-310 bacterium</name>
    <dbReference type="NCBI Taxonomy" id="2855610"/>
    <lineage>
        <taxon>Bacteria</taxon>
        <taxon>Bacteria division CSSED10-310</taxon>
    </lineage>
</organism>
<keyword evidence="4" id="KW-1185">Reference proteome</keyword>
<evidence type="ECO:0000313" key="4">
    <source>
        <dbReference type="Proteomes" id="UP001594351"/>
    </source>
</evidence>
<dbReference type="PANTHER" id="PTHR30349:SF90">
    <property type="entry name" value="TYROSINE RECOMBINASE XERD"/>
    <property type="match status" value="1"/>
</dbReference>
<keyword evidence="1" id="KW-0233">DNA recombination</keyword>
<dbReference type="PANTHER" id="PTHR30349">
    <property type="entry name" value="PHAGE INTEGRASE-RELATED"/>
    <property type="match status" value="1"/>
</dbReference>
<dbReference type="PROSITE" id="PS51898">
    <property type="entry name" value="TYR_RECOMBINASE"/>
    <property type="match status" value="1"/>
</dbReference>
<gene>
    <name evidence="3" type="ORF">ACFL27_09380</name>
</gene>
<dbReference type="InterPro" id="IPR011010">
    <property type="entry name" value="DNA_brk_join_enz"/>
</dbReference>
<feature type="domain" description="Tyr recombinase" evidence="2">
    <location>
        <begin position="1"/>
        <end position="122"/>
    </location>
</feature>
<dbReference type="EMBL" id="JBHPBY010000096">
    <property type="protein sequence ID" value="MFC1850388.1"/>
    <property type="molecule type" value="Genomic_DNA"/>
</dbReference>
<dbReference type="SUPFAM" id="SSF56349">
    <property type="entry name" value="DNA breaking-rejoining enzymes"/>
    <property type="match status" value="1"/>
</dbReference>
<dbReference type="InterPro" id="IPR013762">
    <property type="entry name" value="Integrase-like_cat_sf"/>
</dbReference>
<evidence type="ECO:0000259" key="2">
    <source>
        <dbReference type="PROSITE" id="PS51898"/>
    </source>
</evidence>
<accession>A0ABV6YW31</accession>
<evidence type="ECO:0000256" key="1">
    <source>
        <dbReference type="ARBA" id="ARBA00023172"/>
    </source>
</evidence>
<evidence type="ECO:0000313" key="3">
    <source>
        <dbReference type="EMBL" id="MFC1850388.1"/>
    </source>
</evidence>
<dbReference type="InterPro" id="IPR050090">
    <property type="entry name" value="Tyrosine_recombinase_XerCD"/>
</dbReference>
<dbReference type="Proteomes" id="UP001594351">
    <property type="component" value="Unassembled WGS sequence"/>
</dbReference>
<protein>
    <submittedName>
        <fullName evidence="3">Tyrosine-type recombinase/integrase</fullName>
    </submittedName>
</protein>
<sequence>MRQGKGGKDRIVPMGMRACSWVEKYLVEARPWLIRNHSCQILFLAHAGGPFNPDVLTNIVRRYMERAGFEGSCHLLRHSMATAMLENGADIRYIQMILGHASLNTTQVYTKVTIVKLKEVHARTHPGRLKKDQE</sequence>
<dbReference type="InterPro" id="IPR002104">
    <property type="entry name" value="Integrase_catalytic"/>
</dbReference>